<sequence length="758" mass="81590">MIWNCPECTYLNSPDQKMCAMCGQGYRLFSDTSDTNEDDSAIATNEEEDSESVTTHTNSLVLDDLSEADEDDSLLGESNSMTNHVSTYRFTFAGSSSTKKDMYIRIDGHILYGQAAADERKRSIAHRKALDIQKLWQLSSKQPSNSSFTTNCFKKSSENTSTALFASPSVGHFNTLNANFKGVHASATATIEAASGSAANCNATGANVSASAAATAVRANAFNANITGANAATSATADALKVSVGNVNVTGVECAASGSASLAKVNIGNVNVAGTSVGASSSINATGVSAFNVSISGPSAAASANVDGAFSFGNIVLGTRPSFDVGWGFNIGIPFLNGSGGSTGGGGGSGDSRNDENNSSEQPRGLEGCQQYLSQKFPNQRHYWKAADFKIEPNTFKEPIDPTLTDERVERTDRDDDQVNNVVDQHNKLVDEGWQFVGYKGGPKRDADGNITSSSGSGAPGAMPSSQNSEWAGMYTSPSPAVAGGYALNDDGSPGQIDRVYLPKDAASSYYTKVGLNTRIGLQALRDVKEHSQERYIFSGPQHDTDPDLRAPETVISTSVRDEALNCGKIRFEPSAHQMDPSSYRVNPIYNKELASSQMIPDYTVRMTKGPDGCARDGGRERLAHVFDGRPPYVYETKPPKKSKPSEDDKLLIEECRKLGIEIPYGNLEDWKKKLRNDYEYEREEDDRMHQIQTSSTTAATSSEKSKAEKKEKEPDNDEPPPSCKDHPPHIRCMNCLKRSSGAGIRNIRGHLHGFKFD</sequence>
<feature type="compositionally biased region" description="Gly residues" evidence="4">
    <location>
        <begin position="340"/>
        <end position="350"/>
    </location>
</feature>
<feature type="domain" description="RanBP2-type" evidence="5">
    <location>
        <begin position="3"/>
        <end position="22"/>
    </location>
</feature>
<keyword evidence="7" id="KW-1185">Reference proteome</keyword>
<feature type="compositionally biased region" description="Acidic residues" evidence="4">
    <location>
        <begin position="34"/>
        <end position="51"/>
    </location>
</feature>
<organism evidence="6 7">
    <name type="scientific">Adineta ricciae</name>
    <name type="common">Rotifer</name>
    <dbReference type="NCBI Taxonomy" id="249248"/>
    <lineage>
        <taxon>Eukaryota</taxon>
        <taxon>Metazoa</taxon>
        <taxon>Spiralia</taxon>
        <taxon>Gnathifera</taxon>
        <taxon>Rotifera</taxon>
        <taxon>Eurotatoria</taxon>
        <taxon>Bdelloidea</taxon>
        <taxon>Adinetida</taxon>
        <taxon>Adinetidae</taxon>
        <taxon>Adineta</taxon>
    </lineage>
</organism>
<keyword evidence="3" id="KW-0862">Zinc</keyword>
<evidence type="ECO:0000313" key="7">
    <source>
        <dbReference type="Proteomes" id="UP000663828"/>
    </source>
</evidence>
<keyword evidence="1" id="KW-0479">Metal-binding</keyword>
<feature type="region of interest" description="Disordered" evidence="4">
    <location>
        <begin position="33"/>
        <end position="58"/>
    </location>
</feature>
<dbReference type="Gene3D" id="2.30.30.380">
    <property type="entry name" value="Zn-finger domain of Sec23/24"/>
    <property type="match status" value="1"/>
</dbReference>
<dbReference type="SUPFAM" id="SSF90209">
    <property type="entry name" value="Ran binding protein zinc finger-like"/>
    <property type="match status" value="1"/>
</dbReference>
<feature type="region of interest" description="Disordered" evidence="4">
    <location>
        <begin position="442"/>
        <end position="472"/>
    </location>
</feature>
<evidence type="ECO:0000256" key="3">
    <source>
        <dbReference type="ARBA" id="ARBA00022833"/>
    </source>
</evidence>
<feature type="region of interest" description="Disordered" evidence="4">
    <location>
        <begin position="683"/>
        <end position="730"/>
    </location>
</feature>
<dbReference type="GO" id="GO:0008270">
    <property type="term" value="F:zinc ion binding"/>
    <property type="evidence" value="ECO:0007669"/>
    <property type="project" value="UniProtKB-KW"/>
</dbReference>
<gene>
    <name evidence="6" type="ORF">XAT740_LOCUS9094</name>
</gene>
<dbReference type="PROSITE" id="PS01358">
    <property type="entry name" value="ZF_RANBP2_1"/>
    <property type="match status" value="1"/>
</dbReference>
<protein>
    <recommendedName>
        <fullName evidence="5">RanBP2-type domain-containing protein</fullName>
    </recommendedName>
</protein>
<dbReference type="Gene3D" id="3.90.175.10">
    <property type="entry name" value="Diphtheria Toxin, domain 1"/>
    <property type="match status" value="1"/>
</dbReference>
<dbReference type="AlphaFoldDB" id="A0A814B0K0"/>
<evidence type="ECO:0000256" key="2">
    <source>
        <dbReference type="ARBA" id="ARBA00022771"/>
    </source>
</evidence>
<evidence type="ECO:0000313" key="6">
    <source>
        <dbReference type="EMBL" id="CAF0922087.1"/>
    </source>
</evidence>
<accession>A0A814B0K0</accession>
<evidence type="ECO:0000259" key="5">
    <source>
        <dbReference type="PROSITE" id="PS01358"/>
    </source>
</evidence>
<dbReference type="InterPro" id="IPR015099">
    <property type="entry name" value="Exotox-A_cataly_dom"/>
</dbReference>
<dbReference type="InterPro" id="IPR036443">
    <property type="entry name" value="Znf_RanBP2_sf"/>
</dbReference>
<dbReference type="EMBL" id="CAJNOR010000463">
    <property type="protein sequence ID" value="CAF0922087.1"/>
    <property type="molecule type" value="Genomic_DNA"/>
</dbReference>
<name>A0A814B0K0_ADIRI</name>
<feature type="compositionally biased region" description="Low complexity" evidence="4">
    <location>
        <begin position="694"/>
        <end position="703"/>
    </location>
</feature>
<keyword evidence="2" id="KW-0863">Zinc-finger</keyword>
<dbReference type="Pfam" id="PF09009">
    <property type="entry name" value="Exotox-A_cataly"/>
    <property type="match status" value="1"/>
</dbReference>
<dbReference type="GO" id="GO:0047286">
    <property type="term" value="F:NAD+-diphthamide ADP-ribosyltransferase activity"/>
    <property type="evidence" value="ECO:0007669"/>
    <property type="project" value="InterPro"/>
</dbReference>
<feature type="compositionally biased region" description="Basic and acidic residues" evidence="4">
    <location>
        <begin position="704"/>
        <end position="714"/>
    </location>
</feature>
<dbReference type="InterPro" id="IPR001876">
    <property type="entry name" value="Znf_RanBP2"/>
</dbReference>
<feature type="region of interest" description="Disordered" evidence="4">
    <location>
        <begin position="340"/>
        <end position="365"/>
    </location>
</feature>
<evidence type="ECO:0000256" key="1">
    <source>
        <dbReference type="ARBA" id="ARBA00022723"/>
    </source>
</evidence>
<comment type="caution">
    <text evidence="6">The sequence shown here is derived from an EMBL/GenBank/DDBJ whole genome shotgun (WGS) entry which is preliminary data.</text>
</comment>
<reference evidence="6" key="1">
    <citation type="submission" date="2021-02" db="EMBL/GenBank/DDBJ databases">
        <authorList>
            <person name="Nowell W R."/>
        </authorList>
    </citation>
    <scope>NUCLEOTIDE SEQUENCE</scope>
</reference>
<feature type="compositionally biased region" description="Low complexity" evidence="4">
    <location>
        <begin position="453"/>
        <end position="466"/>
    </location>
</feature>
<proteinExistence type="predicted"/>
<evidence type="ECO:0000256" key="4">
    <source>
        <dbReference type="SAM" id="MobiDB-lite"/>
    </source>
</evidence>
<dbReference type="Proteomes" id="UP000663828">
    <property type="component" value="Unassembled WGS sequence"/>
</dbReference>